<comment type="caution">
    <text evidence="1">The sequence shown here is derived from an EMBL/GenBank/DDBJ whole genome shotgun (WGS) entry which is preliminary data.</text>
</comment>
<dbReference type="AlphaFoldDB" id="A0A084ZCI0"/>
<evidence type="ECO:0000313" key="3">
    <source>
        <dbReference type="EMBL" id="KFB97846.1"/>
    </source>
</evidence>
<accession>A0A084ZCI0</accession>
<reference evidence="1" key="2">
    <citation type="submission" date="2014-05" db="EMBL/GenBank/DDBJ databases">
        <title>ATOL: Assembling a taxonomically balanced genome-scale reconstruction of the evolutionary history of the Enterobacteriaceae.</title>
        <authorList>
            <person name="Plunkett G.III."/>
            <person name="Neeno-Eckwall E.C."/>
            <person name="Glasner J.D."/>
            <person name="Perna N.T."/>
        </authorList>
    </citation>
    <scope>NUCLEOTIDE SEQUENCE [LARGE SCALE GENOMIC DNA]</scope>
    <source>
        <strain evidence="1">ATCC 49490</strain>
    </source>
</reference>
<dbReference type="OrthoDB" id="9904209at2"/>
<dbReference type="RefSeq" id="WP_038163172.1">
    <property type="nucleotide sequence ID" value="NZ_JMTB01000129.1"/>
</dbReference>
<evidence type="ECO:0000313" key="2">
    <source>
        <dbReference type="EMBL" id="KFB95396.1"/>
    </source>
</evidence>
<name>A0A084ZCI0_9ENTR</name>
<dbReference type="EMBL" id="JMTB01000160">
    <property type="protein sequence ID" value="KFB95174.1"/>
    <property type="molecule type" value="Genomic_DNA"/>
</dbReference>
<dbReference type="Proteomes" id="UP000028630">
    <property type="component" value="Unassembled WGS sequence"/>
</dbReference>
<keyword evidence="4" id="KW-1185">Reference proteome</keyword>
<organism evidence="1 4">
    <name type="scientific">Trabulsiella guamensis ATCC 49490</name>
    <dbReference type="NCBI Taxonomy" id="1005994"/>
    <lineage>
        <taxon>Bacteria</taxon>
        <taxon>Pseudomonadati</taxon>
        <taxon>Pseudomonadota</taxon>
        <taxon>Gammaproteobacteria</taxon>
        <taxon>Enterobacterales</taxon>
        <taxon>Enterobacteriaceae</taxon>
        <taxon>Trabulsiella</taxon>
    </lineage>
</organism>
<protein>
    <submittedName>
        <fullName evidence="1">Uncharacterized protein</fullName>
    </submittedName>
</protein>
<dbReference type="EMBL" id="JMTB01000158">
    <property type="protein sequence ID" value="KFB95396.1"/>
    <property type="molecule type" value="Genomic_DNA"/>
</dbReference>
<sequence>MAKQTITIILEDDTEMKDGEIVKTPENSGKLGISFHVSSKDDDGSFSFLVAEGLTAIFPTAVQHVIEFAKVKAERDNRKIVKH</sequence>
<reference evidence="4" key="1">
    <citation type="submission" date="2014-05" db="EMBL/GenBank/DDBJ databases">
        <title>ATOL: Assembling a taxonomically balanced genome-scale reconstruction of the evolutionary history of the Enterobacteriaceae.</title>
        <authorList>
            <person name="Plunkett G. III"/>
            <person name="Neeno-Eckwall E.C."/>
            <person name="Glasner J.D."/>
            <person name="Perna N.T."/>
        </authorList>
    </citation>
    <scope>NUCLEOTIDE SEQUENCE [LARGE SCALE GENOMIC DNA]</scope>
    <source>
        <strain evidence="4">ATCC 49490</strain>
    </source>
</reference>
<proteinExistence type="predicted"/>
<evidence type="ECO:0000313" key="1">
    <source>
        <dbReference type="EMBL" id="KFB95174.1"/>
    </source>
</evidence>
<gene>
    <name evidence="3" type="ORF">GTGU_04629</name>
    <name evidence="2" type="ORF">GTGU_04698</name>
    <name evidence="1" type="ORF">GTGU_04704</name>
</gene>
<dbReference type="EMBL" id="JMTB01000129">
    <property type="protein sequence ID" value="KFB97846.1"/>
    <property type="molecule type" value="Genomic_DNA"/>
</dbReference>
<evidence type="ECO:0000313" key="4">
    <source>
        <dbReference type="Proteomes" id="UP000028630"/>
    </source>
</evidence>